<evidence type="ECO:0000313" key="6">
    <source>
        <dbReference type="EMBL" id="MBK3427235.1"/>
    </source>
</evidence>
<dbReference type="Pfam" id="PF00392">
    <property type="entry name" value="GntR"/>
    <property type="match status" value="1"/>
</dbReference>
<proteinExistence type="predicted"/>
<dbReference type="EMBL" id="JAEHFL010000002">
    <property type="protein sequence ID" value="MBK3427235.1"/>
    <property type="molecule type" value="Genomic_DNA"/>
</dbReference>
<protein>
    <submittedName>
        <fullName evidence="6">GntR family transcriptional regulator</fullName>
    </submittedName>
</protein>
<evidence type="ECO:0000313" key="7">
    <source>
        <dbReference type="Proteomes" id="UP000603369"/>
    </source>
</evidence>
<dbReference type="RefSeq" id="WP_200435295.1">
    <property type="nucleotide sequence ID" value="NZ_JAEHFL010000002.1"/>
</dbReference>
<dbReference type="PANTHER" id="PTHR44846">
    <property type="entry name" value="MANNOSYL-D-GLYCERATE TRANSPORT/METABOLISM SYSTEM REPRESSOR MNGR-RELATED"/>
    <property type="match status" value="1"/>
</dbReference>
<comment type="caution">
    <text evidence="6">The sequence shown here is derived from an EMBL/GenBank/DDBJ whole genome shotgun (WGS) entry which is preliminary data.</text>
</comment>
<dbReference type="GO" id="GO:0003700">
    <property type="term" value="F:DNA-binding transcription factor activity"/>
    <property type="evidence" value="ECO:0007669"/>
    <property type="project" value="InterPro"/>
</dbReference>
<dbReference type="AlphaFoldDB" id="A0A8I1LAH5"/>
<accession>A0A8I1LAH5</accession>
<evidence type="ECO:0000256" key="1">
    <source>
        <dbReference type="ARBA" id="ARBA00023015"/>
    </source>
</evidence>
<reference evidence="6 7" key="1">
    <citation type="submission" date="2020-12" db="EMBL/GenBank/DDBJ databases">
        <title>Draft genome sequence of the commensal strain Corynebacterium tuberculostearicum MFP09/CIP 102622 isolated from human skin.</title>
        <authorList>
            <person name="Boukerb A.M."/>
            <person name="Janvier X."/>
            <person name="Feuilloley M.G.J."/>
            <person name="Groboillot A."/>
        </authorList>
    </citation>
    <scope>NUCLEOTIDE SEQUENCE [LARGE SCALE GENOMIC DNA]</scope>
    <source>
        <strain evidence="6 7">CIP 102622</strain>
    </source>
</reference>
<dbReference type="SUPFAM" id="SSF46785">
    <property type="entry name" value="Winged helix' DNA-binding domain"/>
    <property type="match status" value="1"/>
</dbReference>
<dbReference type="CDD" id="cd07377">
    <property type="entry name" value="WHTH_GntR"/>
    <property type="match status" value="1"/>
</dbReference>
<dbReference type="InterPro" id="IPR036390">
    <property type="entry name" value="WH_DNA-bd_sf"/>
</dbReference>
<keyword evidence="7" id="KW-1185">Reference proteome</keyword>
<dbReference type="SMART" id="SM00866">
    <property type="entry name" value="UTRA"/>
    <property type="match status" value="1"/>
</dbReference>
<dbReference type="Gene3D" id="3.40.1410.10">
    <property type="entry name" value="Chorismate lyase-like"/>
    <property type="match status" value="1"/>
</dbReference>
<dbReference type="PROSITE" id="PS50949">
    <property type="entry name" value="HTH_GNTR"/>
    <property type="match status" value="1"/>
</dbReference>
<keyword evidence="1" id="KW-0805">Transcription regulation</keyword>
<feature type="region of interest" description="Disordered" evidence="4">
    <location>
        <begin position="240"/>
        <end position="259"/>
    </location>
</feature>
<sequence length="259" mass="29152">MTSQSRKRPAYLRISDALRDKIERNELEPGQKFPTERELVREFHVARMTVRHALDILEVEGLIDRRRGRSGGTYVRTVPPTLSLTNKDNIVTQLRERGHDTAVRVVSVNKAHVPKHVAAVLDVSDSTFAWDIKRVYTVDGKPVILSRYTIPVEMAPDLNQHDLREPIMEILAGYSLKPVFKRESMRAATARTEEQKLLHVSRSHPLLRFVRLLKTKSGAVFAYIEESLRSDIANVEVVLGEDPSPQPLPGQGNGAGKPA</sequence>
<dbReference type="InterPro" id="IPR036388">
    <property type="entry name" value="WH-like_DNA-bd_sf"/>
</dbReference>
<dbReference type="Gene3D" id="1.10.10.10">
    <property type="entry name" value="Winged helix-like DNA-binding domain superfamily/Winged helix DNA-binding domain"/>
    <property type="match status" value="1"/>
</dbReference>
<name>A0A8I1LAH5_9CORY</name>
<dbReference type="InterPro" id="IPR011663">
    <property type="entry name" value="UTRA"/>
</dbReference>
<dbReference type="Proteomes" id="UP000603369">
    <property type="component" value="Unassembled WGS sequence"/>
</dbReference>
<feature type="domain" description="HTH gntR-type" evidence="5">
    <location>
        <begin position="8"/>
        <end position="78"/>
    </location>
</feature>
<dbReference type="GO" id="GO:0003677">
    <property type="term" value="F:DNA binding"/>
    <property type="evidence" value="ECO:0007669"/>
    <property type="project" value="UniProtKB-KW"/>
</dbReference>
<dbReference type="InterPro" id="IPR000524">
    <property type="entry name" value="Tscrpt_reg_HTH_GntR"/>
</dbReference>
<evidence type="ECO:0000259" key="5">
    <source>
        <dbReference type="PROSITE" id="PS50949"/>
    </source>
</evidence>
<dbReference type="SMART" id="SM00345">
    <property type="entry name" value="HTH_GNTR"/>
    <property type="match status" value="1"/>
</dbReference>
<dbReference type="PANTHER" id="PTHR44846:SF17">
    <property type="entry name" value="GNTR-FAMILY TRANSCRIPTIONAL REGULATOR"/>
    <property type="match status" value="1"/>
</dbReference>
<dbReference type="GO" id="GO:0045892">
    <property type="term" value="P:negative regulation of DNA-templated transcription"/>
    <property type="evidence" value="ECO:0007669"/>
    <property type="project" value="TreeGrafter"/>
</dbReference>
<evidence type="ECO:0000256" key="3">
    <source>
        <dbReference type="ARBA" id="ARBA00023163"/>
    </source>
</evidence>
<organism evidence="6 7">
    <name type="scientific">Corynebacterium tuberculostearicum</name>
    <dbReference type="NCBI Taxonomy" id="38304"/>
    <lineage>
        <taxon>Bacteria</taxon>
        <taxon>Bacillati</taxon>
        <taxon>Actinomycetota</taxon>
        <taxon>Actinomycetes</taxon>
        <taxon>Mycobacteriales</taxon>
        <taxon>Corynebacteriaceae</taxon>
        <taxon>Corynebacterium</taxon>
    </lineage>
</organism>
<evidence type="ECO:0000256" key="2">
    <source>
        <dbReference type="ARBA" id="ARBA00023125"/>
    </source>
</evidence>
<dbReference type="Pfam" id="PF07702">
    <property type="entry name" value="UTRA"/>
    <property type="match status" value="1"/>
</dbReference>
<dbReference type="PRINTS" id="PR00035">
    <property type="entry name" value="HTHGNTR"/>
</dbReference>
<keyword evidence="2" id="KW-0238">DNA-binding</keyword>
<dbReference type="InterPro" id="IPR028978">
    <property type="entry name" value="Chorismate_lyase_/UTRA_dom_sf"/>
</dbReference>
<dbReference type="SUPFAM" id="SSF64288">
    <property type="entry name" value="Chorismate lyase-like"/>
    <property type="match status" value="1"/>
</dbReference>
<evidence type="ECO:0000256" key="4">
    <source>
        <dbReference type="SAM" id="MobiDB-lite"/>
    </source>
</evidence>
<keyword evidence="3" id="KW-0804">Transcription</keyword>
<gene>
    <name evidence="6" type="ORF">JDP02_01745</name>
</gene>
<dbReference type="InterPro" id="IPR050679">
    <property type="entry name" value="Bact_HTH_transcr_reg"/>
</dbReference>